<feature type="transmembrane region" description="Helical" evidence="6">
    <location>
        <begin position="12"/>
        <end position="38"/>
    </location>
</feature>
<evidence type="ECO:0000256" key="1">
    <source>
        <dbReference type="ARBA" id="ARBA00004651"/>
    </source>
</evidence>
<evidence type="ECO:0000256" key="3">
    <source>
        <dbReference type="ARBA" id="ARBA00022692"/>
    </source>
</evidence>
<dbReference type="InterPro" id="IPR005598">
    <property type="entry name" value="ATP_synth_I"/>
</dbReference>
<evidence type="ECO:0000313" key="8">
    <source>
        <dbReference type="Proteomes" id="UP000182584"/>
    </source>
</evidence>
<dbReference type="RefSeq" id="WP_022758204.1">
    <property type="nucleotide sequence ID" value="NZ_FOGJ01000001.1"/>
</dbReference>
<evidence type="ECO:0000256" key="5">
    <source>
        <dbReference type="ARBA" id="ARBA00023136"/>
    </source>
</evidence>
<comment type="subcellular location">
    <subcellularLocation>
        <location evidence="1">Cell membrane</location>
        <topology evidence="1">Multi-pass membrane protein</topology>
    </subcellularLocation>
</comment>
<sequence length="150" mass="15932">MHLDDDIKGLVKGVFTCCGILCVIEIVVGFLISFTGLYAFDVTIVIGAVGGTLIGMICFIWMAVSLQRSLNAAQNGGAEVRRGVQKGYTQRMGLQGLWIVASVFVPFINVISALIPLLFPKLAIYILQITGKLNLTGKVGSEPGVKGGES</sequence>
<dbReference type="EMBL" id="FOGJ01000001">
    <property type="protein sequence ID" value="SER03307.1"/>
    <property type="molecule type" value="Genomic_DNA"/>
</dbReference>
<dbReference type="GO" id="GO:0005886">
    <property type="term" value="C:plasma membrane"/>
    <property type="evidence" value="ECO:0007669"/>
    <property type="project" value="UniProtKB-SubCell"/>
</dbReference>
<keyword evidence="4 6" id="KW-1133">Transmembrane helix</keyword>
<gene>
    <name evidence="7" type="ORF">SAMN04487884_101189</name>
</gene>
<accession>A0A1H9KWQ6</accession>
<dbReference type="OrthoDB" id="1957563at2"/>
<dbReference type="AlphaFoldDB" id="A0A1H9KWQ6"/>
<keyword evidence="2" id="KW-1003">Cell membrane</keyword>
<evidence type="ECO:0000256" key="4">
    <source>
        <dbReference type="ARBA" id="ARBA00022989"/>
    </source>
</evidence>
<evidence type="ECO:0000256" key="6">
    <source>
        <dbReference type="SAM" id="Phobius"/>
    </source>
</evidence>
<protein>
    <submittedName>
        <fullName evidence="7">ATP synthase I chain</fullName>
    </submittedName>
</protein>
<keyword evidence="3 6" id="KW-0812">Transmembrane</keyword>
<dbReference type="Proteomes" id="UP000182584">
    <property type="component" value="Unassembled WGS sequence"/>
</dbReference>
<feature type="transmembrane region" description="Helical" evidence="6">
    <location>
        <begin position="44"/>
        <end position="64"/>
    </location>
</feature>
<feature type="transmembrane region" description="Helical" evidence="6">
    <location>
        <begin position="96"/>
        <end position="119"/>
    </location>
</feature>
<keyword evidence="5 6" id="KW-0472">Membrane</keyword>
<evidence type="ECO:0000313" key="7">
    <source>
        <dbReference type="EMBL" id="SER03307.1"/>
    </source>
</evidence>
<name>A0A1H9KWQ6_BUTFI</name>
<dbReference type="Pfam" id="PF03899">
    <property type="entry name" value="ATP-synt_I"/>
    <property type="match status" value="1"/>
</dbReference>
<evidence type="ECO:0000256" key="2">
    <source>
        <dbReference type="ARBA" id="ARBA00022475"/>
    </source>
</evidence>
<proteinExistence type="predicted"/>
<reference evidence="7 8" key="1">
    <citation type="submission" date="2016-10" db="EMBL/GenBank/DDBJ databases">
        <authorList>
            <person name="de Groot N.N."/>
        </authorList>
    </citation>
    <scope>NUCLEOTIDE SEQUENCE [LARGE SCALE GENOMIC DNA]</scope>
    <source>
        <strain evidence="7 8">AR40</strain>
    </source>
</reference>
<organism evidence="7 8">
    <name type="scientific">Butyrivibrio fibrisolvens</name>
    <dbReference type="NCBI Taxonomy" id="831"/>
    <lineage>
        <taxon>Bacteria</taxon>
        <taxon>Bacillati</taxon>
        <taxon>Bacillota</taxon>
        <taxon>Clostridia</taxon>
        <taxon>Lachnospirales</taxon>
        <taxon>Lachnospiraceae</taxon>
        <taxon>Butyrivibrio</taxon>
    </lineage>
</organism>